<dbReference type="PANTHER" id="PTHR36466:SF1">
    <property type="entry name" value="BCL-2-LIKE PROTEIN 15"/>
    <property type="match status" value="1"/>
</dbReference>
<dbReference type="PROSITE" id="PS50062">
    <property type="entry name" value="BCL2_FAMILY"/>
    <property type="match status" value="1"/>
</dbReference>
<name>A0AAV2M4Y6_KNICA</name>
<protein>
    <submittedName>
        <fullName evidence="2">Uncharacterized protein</fullName>
    </submittedName>
</protein>
<dbReference type="Proteomes" id="UP001497482">
    <property type="component" value="Chromosome 6"/>
</dbReference>
<dbReference type="Gene3D" id="1.10.437.10">
    <property type="entry name" value="Blc2-like"/>
    <property type="match status" value="1"/>
</dbReference>
<gene>
    <name evidence="2" type="ORF">KC01_LOCUS35353</name>
</gene>
<dbReference type="InterPro" id="IPR036834">
    <property type="entry name" value="Bcl-2-like_sf"/>
</dbReference>
<dbReference type="PANTHER" id="PTHR36466">
    <property type="entry name" value="BCL-2-LIKE PROTEIN 15"/>
    <property type="match status" value="1"/>
</dbReference>
<reference evidence="2 3" key="1">
    <citation type="submission" date="2024-04" db="EMBL/GenBank/DDBJ databases">
        <authorList>
            <person name="Waldvogel A.-M."/>
            <person name="Schoenle A."/>
        </authorList>
    </citation>
    <scope>NUCLEOTIDE SEQUENCE [LARGE SCALE GENOMIC DNA]</scope>
</reference>
<dbReference type="EMBL" id="OZ035828">
    <property type="protein sequence ID" value="CAL1608417.1"/>
    <property type="molecule type" value="Genomic_DNA"/>
</dbReference>
<dbReference type="GO" id="GO:0042981">
    <property type="term" value="P:regulation of apoptotic process"/>
    <property type="evidence" value="ECO:0007669"/>
    <property type="project" value="InterPro"/>
</dbReference>
<dbReference type="SUPFAM" id="SSF56854">
    <property type="entry name" value="Bcl-2 inhibitors of programmed cell death"/>
    <property type="match status" value="1"/>
</dbReference>
<proteinExistence type="predicted"/>
<sequence>MAPDLAHVQKQTFQVLEHLLNDDSEVGFRSGDIETDGPDDEFDAASIAEKLRKVADALNEDANFQAKLRELKVAVAQEALEKTLHSGVDTLVQSHVGQKAEVAPELQLIKATMALGLYLKQTCPGLRQQLQTTIGTFLNQRVGPWIQEQGGWERVAAASQQNTSL</sequence>
<evidence type="ECO:0000256" key="1">
    <source>
        <dbReference type="ARBA" id="ARBA00022703"/>
    </source>
</evidence>
<keyword evidence="1" id="KW-0053">Apoptosis</keyword>
<dbReference type="InterPro" id="IPR033543">
    <property type="entry name" value="BCL2L15"/>
</dbReference>
<dbReference type="AlphaFoldDB" id="A0AAV2M4Y6"/>
<evidence type="ECO:0000313" key="2">
    <source>
        <dbReference type="EMBL" id="CAL1608417.1"/>
    </source>
</evidence>
<dbReference type="GO" id="GO:0006915">
    <property type="term" value="P:apoptotic process"/>
    <property type="evidence" value="ECO:0007669"/>
    <property type="project" value="UniProtKB-KW"/>
</dbReference>
<dbReference type="InterPro" id="IPR002475">
    <property type="entry name" value="Bcl2-like"/>
</dbReference>
<evidence type="ECO:0000313" key="3">
    <source>
        <dbReference type="Proteomes" id="UP001497482"/>
    </source>
</evidence>
<organism evidence="2 3">
    <name type="scientific">Knipowitschia caucasica</name>
    <name type="common">Caucasian dwarf goby</name>
    <name type="synonym">Pomatoschistus caucasicus</name>
    <dbReference type="NCBI Taxonomy" id="637954"/>
    <lineage>
        <taxon>Eukaryota</taxon>
        <taxon>Metazoa</taxon>
        <taxon>Chordata</taxon>
        <taxon>Craniata</taxon>
        <taxon>Vertebrata</taxon>
        <taxon>Euteleostomi</taxon>
        <taxon>Actinopterygii</taxon>
        <taxon>Neopterygii</taxon>
        <taxon>Teleostei</taxon>
        <taxon>Neoteleostei</taxon>
        <taxon>Acanthomorphata</taxon>
        <taxon>Gobiaria</taxon>
        <taxon>Gobiiformes</taxon>
        <taxon>Gobioidei</taxon>
        <taxon>Gobiidae</taxon>
        <taxon>Gobiinae</taxon>
        <taxon>Knipowitschia</taxon>
    </lineage>
</organism>
<keyword evidence="3" id="KW-1185">Reference proteome</keyword>
<accession>A0AAV2M4Y6</accession>